<dbReference type="PANTHER" id="PTHR43544">
    <property type="entry name" value="SHORT-CHAIN DEHYDROGENASE/REDUCTASE"/>
    <property type="match status" value="1"/>
</dbReference>
<dbReference type="Gene3D" id="3.40.50.720">
    <property type="entry name" value="NAD(P)-binding Rossmann-like Domain"/>
    <property type="match status" value="1"/>
</dbReference>
<sequence length="251" mass="26966">MSADKQIILITGANTGIGYDTSYALAATSANNHVIVGARNLEKGKKALEQLQARNPQGTLSLLELDVSKDDSVEAAAKQIQSEFGRLDVLVNNAGIVPLEALSRDSLRRAFDTNVFGVLLLTNAVTPLLQASKAPKVINVSSELGSITTKLDPQSPYHKMPAEVYRLTKAALNMLTACQTVSLAEFGAKVWAYCPGYVVTNLTGEADRENRKAQGAESSETSAKGILEIVEGQRDGEVGKFVTKYGRQIPW</sequence>
<dbReference type="InterPro" id="IPR051468">
    <property type="entry name" value="Fungal_SecMetab_SDRs"/>
</dbReference>
<evidence type="ECO:0000256" key="1">
    <source>
        <dbReference type="ARBA" id="ARBA00006484"/>
    </source>
</evidence>
<dbReference type="InterPro" id="IPR036291">
    <property type="entry name" value="NAD(P)-bd_dom_sf"/>
</dbReference>
<evidence type="ECO:0000313" key="4">
    <source>
        <dbReference type="Proteomes" id="UP001629113"/>
    </source>
</evidence>
<protein>
    <submittedName>
        <fullName evidence="3">Short chain dehydrogenase</fullName>
    </submittedName>
</protein>
<dbReference type="Proteomes" id="UP001629113">
    <property type="component" value="Unassembled WGS sequence"/>
</dbReference>
<reference evidence="3 4" key="1">
    <citation type="submission" date="2024-06" db="EMBL/GenBank/DDBJ databases">
        <title>Complete genome of Phlyctema vagabunda strain 19-DSS-EL-015.</title>
        <authorList>
            <person name="Fiorenzani C."/>
        </authorList>
    </citation>
    <scope>NUCLEOTIDE SEQUENCE [LARGE SCALE GENOMIC DNA]</scope>
    <source>
        <strain evidence="3 4">19-DSS-EL-015</strain>
    </source>
</reference>
<comment type="caution">
    <text evidence="3">The sequence shown here is derived from an EMBL/GenBank/DDBJ whole genome shotgun (WGS) entry which is preliminary data.</text>
</comment>
<dbReference type="PRINTS" id="PR00080">
    <property type="entry name" value="SDRFAMILY"/>
</dbReference>
<dbReference type="PANTHER" id="PTHR43544:SF32">
    <property type="entry name" value="CHAIN DEHYDROGENASE, PUTATIVE (AFU_ORTHOLOGUE AFUA_5G01530)-RELATED"/>
    <property type="match status" value="1"/>
</dbReference>
<dbReference type="EMBL" id="JBFCZG010000003">
    <property type="protein sequence ID" value="KAL3424641.1"/>
    <property type="molecule type" value="Genomic_DNA"/>
</dbReference>
<comment type="similarity">
    <text evidence="1 2">Belongs to the short-chain dehydrogenases/reductases (SDR) family.</text>
</comment>
<dbReference type="SUPFAM" id="SSF51735">
    <property type="entry name" value="NAD(P)-binding Rossmann-fold domains"/>
    <property type="match status" value="1"/>
</dbReference>
<keyword evidence="4" id="KW-1185">Reference proteome</keyword>
<proteinExistence type="inferred from homology"/>
<dbReference type="Pfam" id="PF00106">
    <property type="entry name" value="adh_short"/>
    <property type="match status" value="1"/>
</dbReference>
<organism evidence="3 4">
    <name type="scientific">Phlyctema vagabunda</name>
    <dbReference type="NCBI Taxonomy" id="108571"/>
    <lineage>
        <taxon>Eukaryota</taxon>
        <taxon>Fungi</taxon>
        <taxon>Dikarya</taxon>
        <taxon>Ascomycota</taxon>
        <taxon>Pezizomycotina</taxon>
        <taxon>Leotiomycetes</taxon>
        <taxon>Helotiales</taxon>
        <taxon>Dermateaceae</taxon>
        <taxon>Phlyctema</taxon>
    </lineage>
</organism>
<name>A0ABR4PNZ8_9HELO</name>
<evidence type="ECO:0000313" key="3">
    <source>
        <dbReference type="EMBL" id="KAL3424641.1"/>
    </source>
</evidence>
<evidence type="ECO:0000256" key="2">
    <source>
        <dbReference type="RuleBase" id="RU000363"/>
    </source>
</evidence>
<accession>A0ABR4PNZ8</accession>
<dbReference type="InterPro" id="IPR002347">
    <property type="entry name" value="SDR_fam"/>
</dbReference>
<dbReference type="PRINTS" id="PR00081">
    <property type="entry name" value="GDHRDH"/>
</dbReference>
<gene>
    <name evidence="3" type="ORF">PVAG01_03922</name>
</gene>